<sequence length="206" mass="23566">MNIGEVILCSTKDISAEYLELSLDTFLQDDILKDIPVVNTITSVFRVGSSIKDAFFYKKLTKFLYHMNGISANERQKFYEKSIKDDKDFGEKLIYVLDTLDEVKKVEYLAKLYKAYSDDKINYSEFRRLCIVLVQLFIDDIEYTKANASEKIVRGVTGRALNSAGLTRKLTAIESSSFNGGDEEPFNFTTLAFKLKECLQSSIYEI</sequence>
<gene>
    <name evidence="1" type="ORF">CHL78_007890</name>
</gene>
<dbReference type="EMBL" id="NOJY02000010">
    <property type="protein sequence ID" value="RDY27915.1"/>
    <property type="molecule type" value="Genomic_DNA"/>
</dbReference>
<reference evidence="1 2" key="1">
    <citation type="journal article" date="2017" name="Genome Announc.">
        <title>Draft Genome Sequence of Romboutsia weinsteinii sp. nov. Strain CCRI-19649(T) Isolated from Surface Water.</title>
        <authorList>
            <person name="Maheux A.F."/>
            <person name="Boudreau D.K."/>
            <person name="Berube E."/>
            <person name="Boissinot M."/>
            <person name="Cantin P."/>
            <person name="Raymond F."/>
            <person name="Corbeil J."/>
            <person name="Omar R.F."/>
            <person name="Bergeron M.G."/>
        </authorList>
    </citation>
    <scope>NUCLEOTIDE SEQUENCE [LARGE SCALE GENOMIC DNA]</scope>
    <source>
        <strain evidence="1 2">CCRI-19649</strain>
    </source>
</reference>
<organism evidence="1 2">
    <name type="scientific">Romboutsia weinsteinii</name>
    <dbReference type="NCBI Taxonomy" id="2020949"/>
    <lineage>
        <taxon>Bacteria</taxon>
        <taxon>Bacillati</taxon>
        <taxon>Bacillota</taxon>
        <taxon>Clostridia</taxon>
        <taxon>Peptostreptococcales</taxon>
        <taxon>Peptostreptococcaceae</taxon>
        <taxon>Romboutsia</taxon>
    </lineage>
</organism>
<dbReference type="RefSeq" id="WP_094369608.1">
    <property type="nucleotide sequence ID" value="NZ_NOJY02000010.1"/>
</dbReference>
<dbReference type="AlphaFoldDB" id="A0A371J5A2"/>
<dbReference type="Proteomes" id="UP000215694">
    <property type="component" value="Unassembled WGS sequence"/>
</dbReference>
<evidence type="ECO:0000313" key="1">
    <source>
        <dbReference type="EMBL" id="RDY27915.1"/>
    </source>
</evidence>
<proteinExistence type="predicted"/>
<dbReference type="OrthoDB" id="2088133at2"/>
<accession>A0A371J5A2</accession>
<keyword evidence="2" id="KW-1185">Reference proteome</keyword>
<evidence type="ECO:0000313" key="2">
    <source>
        <dbReference type="Proteomes" id="UP000215694"/>
    </source>
</evidence>
<comment type="caution">
    <text evidence="1">The sequence shown here is derived from an EMBL/GenBank/DDBJ whole genome shotgun (WGS) entry which is preliminary data.</text>
</comment>
<protein>
    <submittedName>
        <fullName evidence="1">Uncharacterized protein</fullName>
    </submittedName>
</protein>
<name>A0A371J5A2_9FIRM</name>